<name>A0A402ASR4_9CHLR</name>
<dbReference type="GO" id="GO:0000272">
    <property type="term" value="P:polysaccharide catabolic process"/>
    <property type="evidence" value="ECO:0007669"/>
    <property type="project" value="UniProtKB-KW"/>
</dbReference>
<reference evidence="9" key="1">
    <citation type="submission" date="2018-12" db="EMBL/GenBank/DDBJ databases">
        <title>Tengunoibacter tsumagoiensis gen. nov., sp. nov., Dictyobacter kobayashii sp. nov., D. alpinus sp. nov., and D. joshuensis sp. nov. and description of Dictyobacteraceae fam. nov. within the order Ktedonobacterales isolated from Tengu-no-mugimeshi.</title>
        <authorList>
            <person name="Wang C.M."/>
            <person name="Zheng Y."/>
            <person name="Sakai Y."/>
            <person name="Toyoda A."/>
            <person name="Minakuchi Y."/>
            <person name="Abe K."/>
            <person name="Yokota A."/>
            <person name="Yabe S."/>
        </authorList>
    </citation>
    <scope>NUCLEOTIDE SEQUENCE [LARGE SCALE GENOMIC DNA]</scope>
    <source>
        <strain evidence="9">Uno11</strain>
    </source>
</reference>
<evidence type="ECO:0000256" key="4">
    <source>
        <dbReference type="ARBA" id="ARBA00023295"/>
    </source>
</evidence>
<evidence type="ECO:0000256" key="6">
    <source>
        <dbReference type="ARBA" id="ARBA00037986"/>
    </source>
</evidence>
<keyword evidence="7" id="KW-0812">Transmembrane</keyword>
<dbReference type="Proteomes" id="UP000287188">
    <property type="component" value="Unassembled WGS sequence"/>
</dbReference>
<dbReference type="GO" id="GO:0010411">
    <property type="term" value="P:xyloglucan metabolic process"/>
    <property type="evidence" value="ECO:0007669"/>
    <property type="project" value="TreeGrafter"/>
</dbReference>
<keyword evidence="2" id="KW-0378">Hydrolase</keyword>
<dbReference type="AlphaFoldDB" id="A0A402ASR4"/>
<keyword evidence="1" id="KW-0732">Signal</keyword>
<dbReference type="PANTHER" id="PTHR43739:SF2">
    <property type="entry name" value="OLIGOXYLOGLUCAN-REDUCING END-SPECIFIC XYLOGLUCANASE-RELATED"/>
    <property type="match status" value="1"/>
</dbReference>
<protein>
    <recommendedName>
        <fullName evidence="10">Sortilin N-terminal domain-containing protein</fullName>
    </recommendedName>
</protein>
<dbReference type="RefSeq" id="WP_126554691.1">
    <property type="nucleotide sequence ID" value="NZ_BIFS01000002.1"/>
</dbReference>
<organism evidence="8 9">
    <name type="scientific">Dictyobacter kobayashii</name>
    <dbReference type="NCBI Taxonomy" id="2014872"/>
    <lineage>
        <taxon>Bacteria</taxon>
        <taxon>Bacillati</taxon>
        <taxon>Chloroflexota</taxon>
        <taxon>Ktedonobacteria</taxon>
        <taxon>Ktedonobacterales</taxon>
        <taxon>Dictyobacteraceae</taxon>
        <taxon>Dictyobacter</taxon>
    </lineage>
</organism>
<evidence type="ECO:0000313" key="9">
    <source>
        <dbReference type="Proteomes" id="UP000287188"/>
    </source>
</evidence>
<dbReference type="OrthoDB" id="9801859at2"/>
<keyword evidence="7" id="KW-0472">Membrane</keyword>
<keyword evidence="5" id="KW-0624">Polysaccharide degradation</keyword>
<dbReference type="InterPro" id="IPR052025">
    <property type="entry name" value="Xyloglucanase_GH74"/>
</dbReference>
<dbReference type="Gene3D" id="2.130.10.10">
    <property type="entry name" value="YVTN repeat-like/Quinoprotein amine dehydrogenase"/>
    <property type="match status" value="1"/>
</dbReference>
<keyword evidence="7" id="KW-1133">Transmembrane helix</keyword>
<evidence type="ECO:0000256" key="3">
    <source>
        <dbReference type="ARBA" id="ARBA00023277"/>
    </source>
</evidence>
<gene>
    <name evidence="8" type="ORF">KDK_59340</name>
</gene>
<dbReference type="SUPFAM" id="SSF110296">
    <property type="entry name" value="Oligoxyloglucan reducing end-specific cellobiohydrolase"/>
    <property type="match status" value="1"/>
</dbReference>
<dbReference type="InterPro" id="IPR015943">
    <property type="entry name" value="WD40/YVTN_repeat-like_dom_sf"/>
</dbReference>
<keyword evidence="9" id="KW-1185">Reference proteome</keyword>
<evidence type="ECO:0000256" key="5">
    <source>
        <dbReference type="ARBA" id="ARBA00023326"/>
    </source>
</evidence>
<evidence type="ECO:0000313" key="8">
    <source>
        <dbReference type="EMBL" id="GCE22134.1"/>
    </source>
</evidence>
<evidence type="ECO:0008006" key="10">
    <source>
        <dbReference type="Google" id="ProtNLM"/>
    </source>
</evidence>
<dbReference type="GO" id="GO:0016798">
    <property type="term" value="F:hydrolase activity, acting on glycosyl bonds"/>
    <property type="evidence" value="ECO:0007669"/>
    <property type="project" value="UniProtKB-KW"/>
</dbReference>
<proteinExistence type="inferred from homology"/>
<dbReference type="EMBL" id="BIFS01000002">
    <property type="protein sequence ID" value="GCE22134.1"/>
    <property type="molecule type" value="Genomic_DNA"/>
</dbReference>
<accession>A0A402ASR4</accession>
<evidence type="ECO:0000256" key="2">
    <source>
        <dbReference type="ARBA" id="ARBA00022801"/>
    </source>
</evidence>
<feature type="transmembrane region" description="Helical" evidence="7">
    <location>
        <begin position="12"/>
        <end position="29"/>
    </location>
</feature>
<sequence>MLYGSMQRSTRIIAALVGVGLLTIMLFASTNQLTVKASSASIAPDYNWKQLKIGGGGFVTGIAIHPTVPGLMYIRTDVGGAYKLGPNDTWQQLITSSAVPNPTGSDYNVESLAVSKTNAQTLYLAVGNDLSNQTGRILKSTNQGQTFTDNGQRWFMGGNADYRTGSERLAVDPNNDNVVYFGSREQGLWVTTDGGTTWTQVPTSSVPVGSASGSTPLVINLSSLILAVVQPMGRQTVCMLAFPVRVSICPMMPVQPGPTLSVPH</sequence>
<comment type="similarity">
    <text evidence="6">Belongs to the glycosyl hydrolase 74 family.</text>
</comment>
<keyword evidence="4" id="KW-0326">Glycosidase</keyword>
<evidence type="ECO:0000256" key="1">
    <source>
        <dbReference type="ARBA" id="ARBA00022729"/>
    </source>
</evidence>
<dbReference type="PANTHER" id="PTHR43739">
    <property type="entry name" value="XYLOGLUCANASE (EUROFUNG)"/>
    <property type="match status" value="1"/>
</dbReference>
<evidence type="ECO:0000256" key="7">
    <source>
        <dbReference type="SAM" id="Phobius"/>
    </source>
</evidence>
<comment type="caution">
    <text evidence="8">The sequence shown here is derived from an EMBL/GenBank/DDBJ whole genome shotgun (WGS) entry which is preliminary data.</text>
</comment>
<keyword evidence="3" id="KW-0119">Carbohydrate metabolism</keyword>